<feature type="region of interest" description="Disordered" evidence="4">
    <location>
        <begin position="132"/>
        <end position="158"/>
    </location>
</feature>
<sequence>MVEVGEELSKNAWERADGFRERRERTIGGRGKSVVLESWHLQGGWEISTGKTEFIIPLKKQLRRPNKHQNAGEALSGQESKNHKGYAFAEYETEEVANYAIRLFSGLVRLHNKNLRFACEERKPRLIPRKATMSGQDKLSHNSASPAAKKMNSSPMPNPRHAGEMCAGNYSEESSHSTIIRKDAVDGQMTDPARPHYTQMQEAVLGSSYGRFLAEIRRR</sequence>
<dbReference type="InterPro" id="IPR012677">
    <property type="entry name" value="Nucleotide-bd_a/b_plait_sf"/>
</dbReference>
<dbReference type="InterPro" id="IPR052285">
    <property type="entry name" value="NEXT_complex_subunit"/>
</dbReference>
<organism evidence="5 6">
    <name type="scientific">Platanthera guangdongensis</name>
    <dbReference type="NCBI Taxonomy" id="2320717"/>
    <lineage>
        <taxon>Eukaryota</taxon>
        <taxon>Viridiplantae</taxon>
        <taxon>Streptophyta</taxon>
        <taxon>Embryophyta</taxon>
        <taxon>Tracheophyta</taxon>
        <taxon>Spermatophyta</taxon>
        <taxon>Magnoliopsida</taxon>
        <taxon>Liliopsida</taxon>
        <taxon>Asparagales</taxon>
        <taxon>Orchidaceae</taxon>
        <taxon>Orchidoideae</taxon>
        <taxon>Orchideae</taxon>
        <taxon>Orchidinae</taxon>
        <taxon>Platanthera</taxon>
    </lineage>
</organism>
<accession>A0ABR2MSD7</accession>
<dbReference type="Proteomes" id="UP001412067">
    <property type="component" value="Unassembled WGS sequence"/>
</dbReference>
<gene>
    <name evidence="5" type="ORF">KSP40_PGU013740</name>
</gene>
<feature type="compositionally biased region" description="Polar residues" evidence="4">
    <location>
        <begin position="133"/>
        <end position="155"/>
    </location>
</feature>
<name>A0ABR2MSD7_9ASPA</name>
<evidence type="ECO:0000256" key="1">
    <source>
        <dbReference type="ARBA" id="ARBA00004642"/>
    </source>
</evidence>
<evidence type="ECO:0000256" key="3">
    <source>
        <dbReference type="ARBA" id="ARBA00023242"/>
    </source>
</evidence>
<feature type="region of interest" description="Disordered" evidence="4">
    <location>
        <begin position="61"/>
        <end position="80"/>
    </location>
</feature>
<evidence type="ECO:0000256" key="4">
    <source>
        <dbReference type="SAM" id="MobiDB-lite"/>
    </source>
</evidence>
<dbReference type="PANTHER" id="PTHR13798:SF11">
    <property type="entry name" value="RNA-BINDING PROTEIN 7-RELATED"/>
    <property type="match status" value="1"/>
</dbReference>
<reference evidence="5 6" key="1">
    <citation type="journal article" date="2022" name="Nat. Plants">
        <title>Genomes of leafy and leafless Platanthera orchids illuminate the evolution of mycoheterotrophy.</title>
        <authorList>
            <person name="Li M.H."/>
            <person name="Liu K.W."/>
            <person name="Li Z."/>
            <person name="Lu H.C."/>
            <person name="Ye Q.L."/>
            <person name="Zhang D."/>
            <person name="Wang J.Y."/>
            <person name="Li Y.F."/>
            <person name="Zhong Z.M."/>
            <person name="Liu X."/>
            <person name="Yu X."/>
            <person name="Liu D.K."/>
            <person name="Tu X.D."/>
            <person name="Liu B."/>
            <person name="Hao Y."/>
            <person name="Liao X.Y."/>
            <person name="Jiang Y.T."/>
            <person name="Sun W.H."/>
            <person name="Chen J."/>
            <person name="Chen Y.Q."/>
            <person name="Ai Y."/>
            <person name="Zhai J.W."/>
            <person name="Wu S.S."/>
            <person name="Zhou Z."/>
            <person name="Hsiao Y.Y."/>
            <person name="Wu W.L."/>
            <person name="Chen Y.Y."/>
            <person name="Lin Y.F."/>
            <person name="Hsu J.L."/>
            <person name="Li C.Y."/>
            <person name="Wang Z.W."/>
            <person name="Zhao X."/>
            <person name="Zhong W.Y."/>
            <person name="Ma X.K."/>
            <person name="Ma L."/>
            <person name="Huang J."/>
            <person name="Chen G.Z."/>
            <person name="Huang M.Z."/>
            <person name="Huang L."/>
            <person name="Peng D.H."/>
            <person name="Luo Y.B."/>
            <person name="Zou S.Q."/>
            <person name="Chen S.P."/>
            <person name="Lan S."/>
            <person name="Tsai W.C."/>
            <person name="Van de Peer Y."/>
            <person name="Liu Z.J."/>
        </authorList>
    </citation>
    <scope>NUCLEOTIDE SEQUENCE [LARGE SCALE GENOMIC DNA]</scope>
    <source>
        <strain evidence="5">Lor288</strain>
    </source>
</reference>
<dbReference type="Gene3D" id="3.30.70.330">
    <property type="match status" value="1"/>
</dbReference>
<dbReference type="SUPFAM" id="SSF54928">
    <property type="entry name" value="RNA-binding domain, RBD"/>
    <property type="match status" value="1"/>
</dbReference>
<evidence type="ECO:0000313" key="5">
    <source>
        <dbReference type="EMBL" id="KAK8967124.1"/>
    </source>
</evidence>
<keyword evidence="2" id="KW-0694">RNA-binding</keyword>
<comment type="subcellular location">
    <subcellularLocation>
        <location evidence="1">Nucleus</location>
        <location evidence="1">Nucleoplasm</location>
    </subcellularLocation>
</comment>
<evidence type="ECO:0000256" key="2">
    <source>
        <dbReference type="ARBA" id="ARBA00022884"/>
    </source>
</evidence>
<evidence type="ECO:0000313" key="6">
    <source>
        <dbReference type="Proteomes" id="UP001412067"/>
    </source>
</evidence>
<comment type="caution">
    <text evidence="5">The sequence shown here is derived from an EMBL/GenBank/DDBJ whole genome shotgun (WGS) entry which is preliminary data.</text>
</comment>
<keyword evidence="6" id="KW-1185">Reference proteome</keyword>
<keyword evidence="3" id="KW-0539">Nucleus</keyword>
<dbReference type="PANTHER" id="PTHR13798">
    <property type="entry name" value="RNA BINDING MOTIF RBM PROTEIN -RELATED"/>
    <property type="match status" value="1"/>
</dbReference>
<dbReference type="EMBL" id="JBBWWR010000005">
    <property type="protein sequence ID" value="KAK8967124.1"/>
    <property type="molecule type" value="Genomic_DNA"/>
</dbReference>
<dbReference type="InterPro" id="IPR035979">
    <property type="entry name" value="RBD_domain_sf"/>
</dbReference>
<protein>
    <submittedName>
        <fullName evidence="5">Uncharacterized protein</fullName>
    </submittedName>
</protein>
<proteinExistence type="predicted"/>